<dbReference type="GeneID" id="87822112"/>
<feature type="compositionally biased region" description="Low complexity" evidence="8">
    <location>
        <begin position="106"/>
        <end position="118"/>
    </location>
</feature>
<evidence type="ECO:0000256" key="3">
    <source>
        <dbReference type="PIRSR" id="PIRSR639383-1"/>
    </source>
</evidence>
<dbReference type="SUPFAM" id="SSF54197">
    <property type="entry name" value="HIT-like"/>
    <property type="match status" value="1"/>
</dbReference>
<evidence type="ECO:0000256" key="5">
    <source>
        <dbReference type="PIRSR" id="PIRSR639383-3"/>
    </source>
</evidence>
<evidence type="ECO:0000256" key="8">
    <source>
        <dbReference type="SAM" id="MobiDB-lite"/>
    </source>
</evidence>
<sequence length="254" mass="27562">MSSNDSNSNSVSTAAPDGKRIFFGQFDVTNQVFLTTPHSFALVNLKPLLPGHVLVCPLRPHRRLTDLAPAELTDLFSAVQRVQHMLARHYFFGHNHDDNKPGSKSNHPPATITSTTTTNPPPPPPQENQTQGPPGSFNIAIQDGPEAGQTVPHLHVHILPRIRGSTAKPATTPSDAIYDQMAGEEGNVGGALWDRELEREREDSVEGGRGGRPVPGGGFPRIEDADRMARGMEEMEAEARVYRGVLEEMGKGGE</sequence>
<feature type="region of interest" description="Disordered" evidence="8">
    <location>
        <begin position="96"/>
        <end position="147"/>
    </location>
</feature>
<feature type="binding site" evidence="4">
    <location>
        <position position="142"/>
    </location>
    <ligand>
        <name>substrate</name>
    </ligand>
</feature>
<proteinExistence type="predicted"/>
<dbReference type="InterPro" id="IPR039383">
    <property type="entry name" value="FHIT"/>
</dbReference>
<evidence type="ECO:0000256" key="7">
    <source>
        <dbReference type="RuleBase" id="RU366076"/>
    </source>
</evidence>
<organism evidence="10 11">
    <name type="scientific">Dichotomopilus funicola</name>
    <dbReference type="NCBI Taxonomy" id="1934379"/>
    <lineage>
        <taxon>Eukaryota</taxon>
        <taxon>Fungi</taxon>
        <taxon>Dikarya</taxon>
        <taxon>Ascomycota</taxon>
        <taxon>Pezizomycotina</taxon>
        <taxon>Sordariomycetes</taxon>
        <taxon>Sordariomycetidae</taxon>
        <taxon>Sordariales</taxon>
        <taxon>Chaetomiaceae</taxon>
        <taxon>Dichotomopilus</taxon>
    </lineage>
</organism>
<comment type="caution">
    <text evidence="10">The sequence shown here is derived from an EMBL/GenBank/DDBJ whole genome shotgun (WGS) entry which is preliminary data.</text>
</comment>
<dbReference type="PANTHER" id="PTHR46243">
    <property type="entry name" value="BIS(5'-ADENOSYL)-TRIPHOSPHATASE"/>
    <property type="match status" value="1"/>
</dbReference>
<dbReference type="GO" id="GO:0000166">
    <property type="term" value="F:nucleotide binding"/>
    <property type="evidence" value="ECO:0007669"/>
    <property type="project" value="UniProtKB-KW"/>
</dbReference>
<dbReference type="GO" id="GO:0047710">
    <property type="term" value="F:bis(5'-adenosyl)-triphosphatase activity"/>
    <property type="evidence" value="ECO:0007669"/>
    <property type="project" value="UniProtKB-UniRule"/>
</dbReference>
<evidence type="ECO:0000313" key="11">
    <source>
        <dbReference type="Proteomes" id="UP001302676"/>
    </source>
</evidence>
<feature type="binding site" evidence="4">
    <location>
        <begin position="148"/>
        <end position="151"/>
    </location>
    <ligand>
        <name>substrate</name>
    </ligand>
</feature>
<dbReference type="Proteomes" id="UP001302676">
    <property type="component" value="Unassembled WGS sequence"/>
</dbReference>
<dbReference type="Gene3D" id="3.30.428.10">
    <property type="entry name" value="HIT-like"/>
    <property type="match status" value="1"/>
</dbReference>
<keyword evidence="11" id="KW-1185">Reference proteome</keyword>
<dbReference type="InterPro" id="IPR011146">
    <property type="entry name" value="HIT-like"/>
</dbReference>
<dbReference type="AlphaFoldDB" id="A0AAN6VB05"/>
<evidence type="ECO:0000313" key="10">
    <source>
        <dbReference type="EMBL" id="KAK4146821.1"/>
    </source>
</evidence>
<gene>
    <name evidence="10" type="ORF">C8A04DRAFT_9482</name>
</gene>
<feature type="domain" description="HIT" evidence="9">
    <location>
        <begin position="19"/>
        <end position="168"/>
    </location>
</feature>
<reference evidence="10" key="2">
    <citation type="submission" date="2023-05" db="EMBL/GenBank/DDBJ databases">
        <authorList>
            <consortium name="Lawrence Berkeley National Laboratory"/>
            <person name="Steindorff A."/>
            <person name="Hensen N."/>
            <person name="Bonometti L."/>
            <person name="Westerberg I."/>
            <person name="Brannstrom I.O."/>
            <person name="Guillou S."/>
            <person name="Cros-Aarteil S."/>
            <person name="Calhoun S."/>
            <person name="Haridas S."/>
            <person name="Kuo A."/>
            <person name="Mondo S."/>
            <person name="Pangilinan J."/>
            <person name="Riley R."/>
            <person name="Labutti K."/>
            <person name="Andreopoulos B."/>
            <person name="Lipzen A."/>
            <person name="Chen C."/>
            <person name="Yanf M."/>
            <person name="Daum C."/>
            <person name="Ng V."/>
            <person name="Clum A."/>
            <person name="Ohm R."/>
            <person name="Martin F."/>
            <person name="Silar P."/>
            <person name="Natvig D."/>
            <person name="Lalanne C."/>
            <person name="Gautier V."/>
            <person name="Ament-Velasquez S.L."/>
            <person name="Kruys A."/>
            <person name="Hutchinson M.I."/>
            <person name="Powell A.J."/>
            <person name="Barry K."/>
            <person name="Miller A.N."/>
            <person name="Grigoriev I.V."/>
            <person name="Debuchy R."/>
            <person name="Gladieux P."/>
            <person name="Thoren M.H."/>
            <person name="Johannesson H."/>
        </authorList>
    </citation>
    <scope>NUCLEOTIDE SEQUENCE</scope>
    <source>
        <strain evidence="10">CBS 141.50</strain>
    </source>
</reference>
<dbReference type="InterPro" id="IPR051884">
    <property type="entry name" value="Bis(5'-adenosyl)-TPase_reg"/>
</dbReference>
<feature type="binding site" evidence="4">
    <location>
        <position position="157"/>
    </location>
    <ligand>
        <name>substrate</name>
    </ligand>
</feature>
<feature type="active site" description="Tele-AMP-histidine intermediate" evidence="3">
    <location>
        <position position="155"/>
    </location>
</feature>
<keyword evidence="2 7" id="KW-0378">Hydrolase</keyword>
<reference evidence="10" key="1">
    <citation type="journal article" date="2023" name="Mol. Phylogenet. Evol.">
        <title>Genome-scale phylogeny and comparative genomics of the fungal order Sordariales.</title>
        <authorList>
            <person name="Hensen N."/>
            <person name="Bonometti L."/>
            <person name="Westerberg I."/>
            <person name="Brannstrom I.O."/>
            <person name="Guillou S."/>
            <person name="Cros-Aarteil S."/>
            <person name="Calhoun S."/>
            <person name="Haridas S."/>
            <person name="Kuo A."/>
            <person name="Mondo S."/>
            <person name="Pangilinan J."/>
            <person name="Riley R."/>
            <person name="LaButti K."/>
            <person name="Andreopoulos B."/>
            <person name="Lipzen A."/>
            <person name="Chen C."/>
            <person name="Yan M."/>
            <person name="Daum C."/>
            <person name="Ng V."/>
            <person name="Clum A."/>
            <person name="Steindorff A."/>
            <person name="Ohm R.A."/>
            <person name="Martin F."/>
            <person name="Silar P."/>
            <person name="Natvig D.O."/>
            <person name="Lalanne C."/>
            <person name="Gautier V."/>
            <person name="Ament-Velasquez S.L."/>
            <person name="Kruys A."/>
            <person name="Hutchinson M.I."/>
            <person name="Powell A.J."/>
            <person name="Barry K."/>
            <person name="Miller A.N."/>
            <person name="Grigoriev I.V."/>
            <person name="Debuchy R."/>
            <person name="Gladieux P."/>
            <person name="Hiltunen Thoren M."/>
            <person name="Johannesson H."/>
        </authorList>
    </citation>
    <scope>NUCLEOTIDE SEQUENCE</scope>
    <source>
        <strain evidence="10">CBS 141.50</strain>
    </source>
</reference>
<feature type="compositionally biased region" description="Gly residues" evidence="8">
    <location>
        <begin position="207"/>
        <end position="219"/>
    </location>
</feature>
<evidence type="ECO:0000256" key="2">
    <source>
        <dbReference type="ARBA" id="ARBA00022801"/>
    </source>
</evidence>
<name>A0AAN6VB05_9PEZI</name>
<keyword evidence="1 7" id="KW-0547">Nucleotide-binding</keyword>
<dbReference type="CDD" id="cd01275">
    <property type="entry name" value="FHIT"/>
    <property type="match status" value="1"/>
</dbReference>
<feature type="short sequence motif" description="Histidine triad motif" evidence="6">
    <location>
        <begin position="153"/>
        <end position="157"/>
    </location>
</feature>
<dbReference type="EC" id="3.6.1.29" evidence="7"/>
<dbReference type="InterPro" id="IPR036265">
    <property type="entry name" value="HIT-like_sf"/>
</dbReference>
<accession>A0AAN6VB05</accession>
<dbReference type="EMBL" id="MU853559">
    <property type="protein sequence ID" value="KAK4146821.1"/>
    <property type="molecule type" value="Genomic_DNA"/>
</dbReference>
<dbReference type="InterPro" id="IPR019808">
    <property type="entry name" value="Histidine_triad_CS"/>
</dbReference>
<protein>
    <recommendedName>
        <fullName evidence="7">Bis(5'-adenosyl)-triphosphatase</fullName>
        <ecNumber evidence="7">3.6.1.29</ecNumber>
    </recommendedName>
</protein>
<dbReference type="PROSITE" id="PS51084">
    <property type="entry name" value="HIT_2"/>
    <property type="match status" value="1"/>
</dbReference>
<evidence type="ECO:0000256" key="6">
    <source>
        <dbReference type="PROSITE-ProRule" id="PRU00464"/>
    </source>
</evidence>
<feature type="region of interest" description="Disordered" evidence="8">
    <location>
        <begin position="199"/>
        <end position="223"/>
    </location>
</feature>
<feature type="site" description="Important for induction of apoptosis" evidence="5">
    <location>
        <position position="178"/>
    </location>
</feature>
<evidence type="ECO:0000259" key="9">
    <source>
        <dbReference type="PROSITE" id="PS51084"/>
    </source>
</evidence>
<dbReference type="Pfam" id="PF01230">
    <property type="entry name" value="HIT"/>
    <property type="match status" value="1"/>
</dbReference>
<evidence type="ECO:0000256" key="4">
    <source>
        <dbReference type="PIRSR" id="PIRSR639383-2"/>
    </source>
</evidence>
<dbReference type="PANTHER" id="PTHR46243:SF1">
    <property type="entry name" value="BIS(5'-ADENOSYL)-TRIPHOSPHATASE"/>
    <property type="match status" value="1"/>
</dbReference>
<comment type="cofactor">
    <cofactor evidence="7">
        <name>Mn(2+)</name>
        <dbReference type="ChEBI" id="CHEBI:29035"/>
    </cofactor>
</comment>
<dbReference type="PROSITE" id="PS00892">
    <property type="entry name" value="HIT_1"/>
    <property type="match status" value="1"/>
</dbReference>
<evidence type="ECO:0000256" key="1">
    <source>
        <dbReference type="ARBA" id="ARBA00022741"/>
    </source>
</evidence>
<dbReference type="RefSeq" id="XP_062640192.1">
    <property type="nucleotide sequence ID" value="XM_062785499.1"/>
</dbReference>
<comment type="catalytic activity">
    <reaction evidence="7">
        <text>P(1),P(3)-bis(5'-adenosyl) triphosphate + H2O = AMP + ADP + 2 H(+)</text>
        <dbReference type="Rhea" id="RHEA:13893"/>
        <dbReference type="ChEBI" id="CHEBI:15377"/>
        <dbReference type="ChEBI" id="CHEBI:15378"/>
        <dbReference type="ChEBI" id="CHEBI:58529"/>
        <dbReference type="ChEBI" id="CHEBI:456215"/>
        <dbReference type="ChEBI" id="CHEBI:456216"/>
        <dbReference type="EC" id="3.6.1.29"/>
    </reaction>
</comment>
<feature type="binding site" evidence="4">
    <location>
        <position position="44"/>
    </location>
    <ligand>
        <name>substrate</name>
    </ligand>
</feature>